<evidence type="ECO:0000256" key="1">
    <source>
        <dbReference type="SAM" id="MobiDB-lite"/>
    </source>
</evidence>
<dbReference type="Proteomes" id="UP000093759">
    <property type="component" value="Unassembled WGS sequence"/>
</dbReference>
<feature type="region of interest" description="Disordered" evidence="1">
    <location>
        <begin position="1"/>
        <end position="39"/>
    </location>
</feature>
<gene>
    <name evidence="2" type="ORF">A5648_12370</name>
</gene>
<dbReference type="EMBL" id="LZMF01000141">
    <property type="protein sequence ID" value="OBK83412.1"/>
    <property type="molecule type" value="Genomic_DNA"/>
</dbReference>
<sequence length="103" mass="11557">MSAANDPLDKRSVGVQRTADWGPAREPGMKPTEPIPLRQTRTRRTVDLSPAQHRALDLWQRDAADRVGCARITGQEVMTALIDQLLCDPDLSAQIIRTLRSRR</sequence>
<dbReference type="AlphaFoldDB" id="A0A1A3TM60"/>
<evidence type="ECO:0000313" key="2">
    <source>
        <dbReference type="EMBL" id="OBK83412.1"/>
    </source>
</evidence>
<evidence type="ECO:0000313" key="3">
    <source>
        <dbReference type="Proteomes" id="UP000093759"/>
    </source>
</evidence>
<organism evidence="2 3">
    <name type="scientific">Mycolicibacter sinensis (strain JDM601)</name>
    <name type="common">Mycobacterium sinense</name>
    <dbReference type="NCBI Taxonomy" id="875328"/>
    <lineage>
        <taxon>Bacteria</taxon>
        <taxon>Bacillati</taxon>
        <taxon>Actinomycetota</taxon>
        <taxon>Actinomycetes</taxon>
        <taxon>Mycobacteriales</taxon>
        <taxon>Mycobacteriaceae</taxon>
        <taxon>Mycolicibacter</taxon>
    </lineage>
</organism>
<proteinExistence type="predicted"/>
<accession>A0A1A3TM60</accession>
<dbReference type="RefSeq" id="WP_065026375.1">
    <property type="nucleotide sequence ID" value="NZ_LZMF01000141.1"/>
</dbReference>
<protein>
    <recommendedName>
        <fullName evidence="4">ATPase</fullName>
    </recommendedName>
</protein>
<evidence type="ECO:0008006" key="4">
    <source>
        <dbReference type="Google" id="ProtNLM"/>
    </source>
</evidence>
<name>A0A1A3TM60_MYCSD</name>
<comment type="caution">
    <text evidence="2">The sequence shown here is derived from an EMBL/GenBank/DDBJ whole genome shotgun (WGS) entry which is preliminary data.</text>
</comment>
<reference evidence="3" key="1">
    <citation type="submission" date="2016-06" db="EMBL/GenBank/DDBJ databases">
        <authorList>
            <person name="Sutton G."/>
            <person name="Brinkac L."/>
            <person name="Sanka R."/>
            <person name="Adams M."/>
            <person name="Lau E."/>
            <person name="Garcia-Basteiro A."/>
            <person name="Lopez-Varela E."/>
            <person name="Palencia S."/>
        </authorList>
    </citation>
    <scope>NUCLEOTIDE SEQUENCE [LARGE SCALE GENOMIC DNA]</scope>
    <source>
        <strain evidence="3">1274684.2</strain>
    </source>
</reference>